<dbReference type="EMBL" id="FTPD01000023">
    <property type="protein sequence ID" value="SIT56988.1"/>
    <property type="molecule type" value="Genomic_DNA"/>
</dbReference>
<feature type="domain" description="ABC transmembrane type-1" evidence="9">
    <location>
        <begin position="21"/>
        <end position="209"/>
    </location>
</feature>
<dbReference type="InterPro" id="IPR035906">
    <property type="entry name" value="MetI-like_sf"/>
</dbReference>
<evidence type="ECO:0000256" key="6">
    <source>
        <dbReference type="ARBA" id="ARBA00022989"/>
    </source>
</evidence>
<dbReference type="NCBIfam" id="TIGR01726">
    <property type="entry name" value="HEQRo_perm_3TM"/>
    <property type="match status" value="1"/>
</dbReference>
<evidence type="ECO:0000256" key="1">
    <source>
        <dbReference type="ARBA" id="ARBA00004429"/>
    </source>
</evidence>
<dbReference type="PROSITE" id="PS50928">
    <property type="entry name" value="ABC_TM1"/>
    <property type="match status" value="1"/>
</dbReference>
<dbReference type="InterPro" id="IPR000515">
    <property type="entry name" value="MetI-like"/>
</dbReference>
<comment type="similarity">
    <text evidence="2">Belongs to the binding-protein-dependent transport system permease family. HisMQ subfamily.</text>
</comment>
<feature type="transmembrane region" description="Helical" evidence="8">
    <location>
        <begin position="147"/>
        <end position="170"/>
    </location>
</feature>
<keyword evidence="7 8" id="KW-0472">Membrane</keyword>
<comment type="subcellular location">
    <subcellularLocation>
        <location evidence="1">Cell inner membrane</location>
        <topology evidence="1">Multi-pass membrane protein</topology>
    </subcellularLocation>
    <subcellularLocation>
        <location evidence="8">Cell membrane</location>
        <topology evidence="8">Multi-pass membrane protein</topology>
    </subcellularLocation>
</comment>
<sequence length="234" mass="25239">MSYTFQFGAIAQYTDEIVAGIWLTIMLSAASIVMGSLLGIILASLRSMHGRAVRLMVDAYVEIIRNTPFLVQLFIVYFGLPGVGLRVSATTAALIGMTINLAAYSTEIIRAGIEAVHKSQIEAGEALGFTSLQIYRHVIIMPAIAKVYPALCSQFVLMMLASSICSAISTKELAASAAFVESQSFRSFEVYIVVTLIYLALALALRAILALVGWSLFGRRVARTTTTSLAEVQA</sequence>
<dbReference type="STRING" id="1631249.BQ8794_30437"/>
<keyword evidence="3 8" id="KW-0813">Transport</keyword>
<dbReference type="Pfam" id="PF00528">
    <property type="entry name" value="BPD_transp_1"/>
    <property type="match status" value="1"/>
</dbReference>
<dbReference type="GO" id="GO:0006865">
    <property type="term" value="P:amino acid transport"/>
    <property type="evidence" value="ECO:0007669"/>
    <property type="project" value="TreeGrafter"/>
</dbReference>
<dbReference type="CDD" id="cd06261">
    <property type="entry name" value="TM_PBP2"/>
    <property type="match status" value="1"/>
</dbReference>
<dbReference type="Proteomes" id="UP000188388">
    <property type="component" value="Unassembled WGS sequence"/>
</dbReference>
<feature type="transmembrane region" description="Helical" evidence="8">
    <location>
        <begin position="20"/>
        <end position="42"/>
    </location>
</feature>
<keyword evidence="6 8" id="KW-1133">Transmembrane helix</keyword>
<gene>
    <name evidence="10" type="ORF">BQ8794_30437</name>
</gene>
<protein>
    <submittedName>
        <fullName evidence="10">L-cystine transport system permease protein tcyB</fullName>
    </submittedName>
</protein>
<keyword evidence="4" id="KW-1003">Cell membrane</keyword>
<dbReference type="GO" id="GO:0022857">
    <property type="term" value="F:transmembrane transporter activity"/>
    <property type="evidence" value="ECO:0007669"/>
    <property type="project" value="InterPro"/>
</dbReference>
<dbReference type="PANTHER" id="PTHR30614">
    <property type="entry name" value="MEMBRANE COMPONENT OF AMINO ACID ABC TRANSPORTER"/>
    <property type="match status" value="1"/>
</dbReference>
<name>A0A1R3VAT7_9HYPH</name>
<evidence type="ECO:0000256" key="8">
    <source>
        <dbReference type="RuleBase" id="RU363032"/>
    </source>
</evidence>
<dbReference type="PANTHER" id="PTHR30614:SF35">
    <property type="entry name" value="ABC TRANSPORTER PERMEASE PROTEIN"/>
    <property type="match status" value="1"/>
</dbReference>
<keyword evidence="11" id="KW-1185">Reference proteome</keyword>
<feature type="transmembrane region" description="Helical" evidence="8">
    <location>
        <begin position="190"/>
        <end position="217"/>
    </location>
</feature>
<accession>A0A1R3VAT7</accession>
<evidence type="ECO:0000256" key="7">
    <source>
        <dbReference type="ARBA" id="ARBA00023136"/>
    </source>
</evidence>
<dbReference type="RefSeq" id="WP_077380280.1">
    <property type="nucleotide sequence ID" value="NZ_FTPD01000023.1"/>
</dbReference>
<keyword evidence="5 8" id="KW-0812">Transmembrane</keyword>
<dbReference type="InterPro" id="IPR010065">
    <property type="entry name" value="AA_ABC_transptr_permease_3TM"/>
</dbReference>
<evidence type="ECO:0000256" key="5">
    <source>
        <dbReference type="ARBA" id="ARBA00022692"/>
    </source>
</evidence>
<reference evidence="11" key="1">
    <citation type="submission" date="2017-01" db="EMBL/GenBank/DDBJ databases">
        <authorList>
            <person name="Brunel B."/>
        </authorList>
    </citation>
    <scope>NUCLEOTIDE SEQUENCE [LARGE SCALE GENOMIC DNA]</scope>
</reference>
<evidence type="ECO:0000256" key="3">
    <source>
        <dbReference type="ARBA" id="ARBA00022448"/>
    </source>
</evidence>
<dbReference type="InterPro" id="IPR043429">
    <property type="entry name" value="ArtM/GltK/GlnP/TcyL/YhdX-like"/>
</dbReference>
<dbReference type="SUPFAM" id="SSF161098">
    <property type="entry name" value="MetI-like"/>
    <property type="match status" value="1"/>
</dbReference>
<dbReference type="AlphaFoldDB" id="A0A1R3VAT7"/>
<evidence type="ECO:0000259" key="9">
    <source>
        <dbReference type="PROSITE" id="PS50928"/>
    </source>
</evidence>
<evidence type="ECO:0000313" key="10">
    <source>
        <dbReference type="EMBL" id="SIT56988.1"/>
    </source>
</evidence>
<evidence type="ECO:0000313" key="11">
    <source>
        <dbReference type="Proteomes" id="UP000188388"/>
    </source>
</evidence>
<evidence type="ECO:0000256" key="2">
    <source>
        <dbReference type="ARBA" id="ARBA00010072"/>
    </source>
</evidence>
<feature type="transmembrane region" description="Helical" evidence="8">
    <location>
        <begin position="63"/>
        <end position="80"/>
    </location>
</feature>
<dbReference type="Gene3D" id="1.10.3720.10">
    <property type="entry name" value="MetI-like"/>
    <property type="match status" value="1"/>
</dbReference>
<proteinExistence type="inferred from homology"/>
<organism evidence="10 11">
    <name type="scientific">Mesorhizobium prunaredense</name>
    <dbReference type="NCBI Taxonomy" id="1631249"/>
    <lineage>
        <taxon>Bacteria</taxon>
        <taxon>Pseudomonadati</taxon>
        <taxon>Pseudomonadota</taxon>
        <taxon>Alphaproteobacteria</taxon>
        <taxon>Hyphomicrobiales</taxon>
        <taxon>Phyllobacteriaceae</taxon>
        <taxon>Mesorhizobium</taxon>
    </lineage>
</organism>
<dbReference type="GO" id="GO:0043190">
    <property type="term" value="C:ATP-binding cassette (ABC) transporter complex"/>
    <property type="evidence" value="ECO:0007669"/>
    <property type="project" value="InterPro"/>
</dbReference>
<evidence type="ECO:0000256" key="4">
    <source>
        <dbReference type="ARBA" id="ARBA00022475"/>
    </source>
</evidence>